<feature type="transmembrane region" description="Helical" evidence="2">
    <location>
        <begin position="33"/>
        <end position="53"/>
    </location>
</feature>
<evidence type="ECO:0000313" key="3">
    <source>
        <dbReference type="EMBL" id="OXG13090.1"/>
    </source>
</evidence>
<evidence type="ECO:0000256" key="1">
    <source>
        <dbReference type="SAM" id="MobiDB-lite"/>
    </source>
</evidence>
<name>A0A854Q4C0_CRYNE</name>
<keyword evidence="2" id="KW-0472">Membrane</keyword>
<dbReference type="AlphaFoldDB" id="A0A854Q4C0"/>
<evidence type="ECO:0000313" key="4">
    <source>
        <dbReference type="Proteomes" id="UP000199727"/>
    </source>
</evidence>
<dbReference type="OrthoDB" id="2572232at2759"/>
<keyword evidence="2" id="KW-1133">Transmembrane helix</keyword>
<dbReference type="Proteomes" id="UP000199727">
    <property type="component" value="Unassembled WGS sequence"/>
</dbReference>
<protein>
    <submittedName>
        <fullName evidence="3">Uncharacterized protein</fullName>
    </submittedName>
</protein>
<feature type="region of interest" description="Disordered" evidence="1">
    <location>
        <begin position="109"/>
        <end position="153"/>
    </location>
</feature>
<comment type="caution">
    <text evidence="3">The sequence shown here is derived from an EMBL/GenBank/DDBJ whole genome shotgun (WGS) entry which is preliminary data.</text>
</comment>
<dbReference type="EMBL" id="AMKT01000083">
    <property type="protein sequence ID" value="OXG13090.1"/>
    <property type="molecule type" value="Genomic_DNA"/>
</dbReference>
<reference evidence="3 4" key="1">
    <citation type="submission" date="2017-06" db="EMBL/GenBank/DDBJ databases">
        <title>Global population genomics of the pathogenic fungus Cryptococcus neoformans var. grubii.</title>
        <authorList>
            <person name="Cuomo C."/>
            <person name="Litvintseva A."/>
            <person name="Chen Y."/>
            <person name="Young S."/>
            <person name="Zeng Q."/>
            <person name="Chapman S."/>
            <person name="Gujja S."/>
            <person name="Saif S."/>
            <person name="Birren B."/>
        </authorList>
    </citation>
    <scope>NUCLEOTIDE SEQUENCE [LARGE SCALE GENOMIC DNA]</scope>
    <source>
        <strain evidence="3 4">Tu259-1</strain>
    </source>
</reference>
<keyword evidence="2" id="KW-0812">Transmembrane</keyword>
<proteinExistence type="predicted"/>
<organism evidence="3 4">
    <name type="scientific">Cryptococcus neoformans Tu259-1</name>
    <dbReference type="NCBI Taxonomy" id="1230072"/>
    <lineage>
        <taxon>Eukaryota</taxon>
        <taxon>Fungi</taxon>
        <taxon>Dikarya</taxon>
        <taxon>Basidiomycota</taxon>
        <taxon>Agaricomycotina</taxon>
        <taxon>Tremellomycetes</taxon>
        <taxon>Tremellales</taxon>
        <taxon>Cryptococcaceae</taxon>
        <taxon>Cryptococcus</taxon>
        <taxon>Cryptococcus neoformans species complex</taxon>
    </lineage>
</organism>
<accession>A0A854Q4C0</accession>
<feature type="compositionally biased region" description="Basic and acidic residues" evidence="1">
    <location>
        <begin position="139"/>
        <end position="149"/>
    </location>
</feature>
<sequence>MSTSSPTPSASSRPFPSQFADNQDQPGSFYRNLFYILVGLLCGFSLFSFLTLMRARRRRRAVIDEALRLGVMVPGVPGYVPLQDRQALTWMKSDGNQLPDWWEIEKLKGPDDPPLLTDDGRSSGPMDQQNSVAPPTGDLHQRQTNEESSSHNFESFRPLAIIPPVATETSTQPIPISKLKFFPNHLAYRPSALLPPPARFDGINSENMMEKLGQLKGNMVEMVTVIRMPVPSWTGASANDEDVEVFKEWAGIELGITNLQVAAESHEVS</sequence>
<evidence type="ECO:0000256" key="2">
    <source>
        <dbReference type="SAM" id="Phobius"/>
    </source>
</evidence>
<gene>
    <name evidence="3" type="ORF">C361_06281</name>
</gene>